<name>A0A4R1N972_9GAMM</name>
<proteinExistence type="predicted"/>
<organism evidence="1 2">
    <name type="scientific">Sodalis ligni</name>
    <dbReference type="NCBI Taxonomy" id="2697027"/>
    <lineage>
        <taxon>Bacteria</taxon>
        <taxon>Pseudomonadati</taxon>
        <taxon>Pseudomonadota</taxon>
        <taxon>Gammaproteobacteria</taxon>
        <taxon>Enterobacterales</taxon>
        <taxon>Bruguierivoracaceae</taxon>
        <taxon>Sodalis</taxon>
    </lineage>
</organism>
<dbReference type="AlphaFoldDB" id="A0A4R1N972"/>
<gene>
    <name evidence="1" type="ORF">EZJ58_2014</name>
</gene>
<evidence type="ECO:0000313" key="1">
    <source>
        <dbReference type="EMBL" id="TCL03924.1"/>
    </source>
</evidence>
<dbReference type="EMBL" id="SJOI01000001">
    <property type="protein sequence ID" value="TCL03924.1"/>
    <property type="molecule type" value="Genomic_DNA"/>
</dbReference>
<evidence type="ECO:0000313" key="2">
    <source>
        <dbReference type="Proteomes" id="UP000294555"/>
    </source>
</evidence>
<dbReference type="Proteomes" id="UP000294555">
    <property type="component" value="Unassembled WGS sequence"/>
</dbReference>
<keyword evidence="2" id="KW-1185">Reference proteome</keyword>
<accession>A0A4R1N972</accession>
<protein>
    <submittedName>
        <fullName evidence="1">Uncharacterized protein</fullName>
    </submittedName>
</protein>
<sequence>MAKKILFCHLGVIILGFTECKRPAARWDLSTIPVDNRVH</sequence>
<reference evidence="1 2" key="1">
    <citation type="submission" date="2019-02" db="EMBL/GenBank/DDBJ databases">
        <title>Investigation of anaerobic lignin degradation for improved lignocellulosic biofuels.</title>
        <authorList>
            <person name="Deangelis K."/>
        </authorList>
    </citation>
    <scope>NUCLEOTIDE SEQUENCE [LARGE SCALE GENOMIC DNA]</scope>
    <source>
        <strain evidence="1 2">159R</strain>
    </source>
</reference>
<comment type="caution">
    <text evidence="1">The sequence shown here is derived from an EMBL/GenBank/DDBJ whole genome shotgun (WGS) entry which is preliminary data.</text>
</comment>